<dbReference type="InterPro" id="IPR000717">
    <property type="entry name" value="PCI_dom"/>
</dbReference>
<dbReference type="EMBL" id="MNUE01000035">
    <property type="protein sequence ID" value="OJD32920.1"/>
    <property type="molecule type" value="Genomic_DNA"/>
</dbReference>
<organism evidence="9 10">
    <name type="scientific">Diplodia corticola</name>
    <dbReference type="NCBI Taxonomy" id="236234"/>
    <lineage>
        <taxon>Eukaryota</taxon>
        <taxon>Fungi</taxon>
        <taxon>Dikarya</taxon>
        <taxon>Ascomycota</taxon>
        <taxon>Pezizomycotina</taxon>
        <taxon>Dothideomycetes</taxon>
        <taxon>Dothideomycetes incertae sedis</taxon>
        <taxon>Botryosphaeriales</taxon>
        <taxon>Botryosphaeriaceae</taxon>
        <taxon>Diplodia</taxon>
    </lineage>
</organism>
<evidence type="ECO:0000256" key="2">
    <source>
        <dbReference type="ARBA" id="ARBA00004496"/>
    </source>
</evidence>
<dbReference type="PANTHER" id="PTHR10855">
    <property type="entry name" value="26S PROTEASOME NON-ATPASE REGULATORY SUBUNIT 12/COP9 SIGNALOSOME COMPLEX SUBUNIT 4"/>
    <property type="match status" value="1"/>
</dbReference>
<dbReference type="Proteomes" id="UP000183809">
    <property type="component" value="Unassembled WGS sequence"/>
</dbReference>
<dbReference type="SUPFAM" id="SSF46785">
    <property type="entry name" value="Winged helix' DNA-binding domain"/>
    <property type="match status" value="1"/>
</dbReference>
<keyword evidence="5" id="KW-0963">Cytoplasm</keyword>
<keyword evidence="10" id="KW-1185">Reference proteome</keyword>
<dbReference type="GeneID" id="31015046"/>
<dbReference type="Pfam" id="PF01399">
    <property type="entry name" value="PCI"/>
    <property type="match status" value="1"/>
</dbReference>
<gene>
    <name evidence="9" type="ORF">BKCO1_350004</name>
</gene>
<comment type="caution">
    <text evidence="9">The sequence shown here is derived from an EMBL/GenBank/DDBJ whole genome shotgun (WGS) entry which is preliminary data.</text>
</comment>
<dbReference type="AlphaFoldDB" id="A0A1J9QWY1"/>
<evidence type="ECO:0000256" key="6">
    <source>
        <dbReference type="ARBA" id="ARBA00022790"/>
    </source>
</evidence>
<dbReference type="Pfam" id="PF22241">
    <property type="entry name" value="PSMD12-CSN4_N"/>
    <property type="match status" value="1"/>
</dbReference>
<comment type="similarity">
    <text evidence="3">Belongs to the CSN4 family.</text>
</comment>
<dbReference type="GO" id="GO:0008180">
    <property type="term" value="C:COP9 signalosome"/>
    <property type="evidence" value="ECO:0007669"/>
    <property type="project" value="UniProtKB-KW"/>
</dbReference>
<name>A0A1J9QWY1_9PEZI</name>
<evidence type="ECO:0000313" key="9">
    <source>
        <dbReference type="EMBL" id="OJD32920.1"/>
    </source>
</evidence>
<accession>A0A1J9QWY1</accession>
<dbReference type="InterPro" id="IPR054559">
    <property type="entry name" value="PSMD12-CSN4-like_N"/>
</dbReference>
<comment type="subcellular location">
    <subcellularLocation>
        <location evidence="2">Cytoplasm</location>
    </subcellularLocation>
    <subcellularLocation>
        <location evidence="1">Nucleus</location>
    </subcellularLocation>
</comment>
<dbReference type="InterPro" id="IPR036390">
    <property type="entry name" value="WH_DNA-bd_sf"/>
</dbReference>
<evidence type="ECO:0000256" key="4">
    <source>
        <dbReference type="ARBA" id="ARBA00014881"/>
    </source>
</evidence>
<dbReference type="OrthoDB" id="295656at2759"/>
<dbReference type="SMART" id="SM00088">
    <property type="entry name" value="PINT"/>
    <property type="match status" value="1"/>
</dbReference>
<reference evidence="9 10" key="1">
    <citation type="submission" date="2016-10" db="EMBL/GenBank/DDBJ databases">
        <title>Proteomics and genomics reveal pathogen-plant mechanisms compatible with a hemibiotrophic lifestyle of Diplodia corticola.</title>
        <authorList>
            <person name="Fernandes I."/>
            <person name="De Jonge R."/>
            <person name="Van De Peer Y."/>
            <person name="Devreese B."/>
            <person name="Alves A."/>
            <person name="Esteves A.C."/>
        </authorList>
    </citation>
    <scope>NUCLEOTIDE SEQUENCE [LARGE SCALE GENOMIC DNA]</scope>
    <source>
        <strain evidence="9 10">CBS 112549</strain>
    </source>
</reference>
<dbReference type="InterPro" id="IPR040134">
    <property type="entry name" value="PSMD12/CSN4"/>
</dbReference>
<dbReference type="STRING" id="236234.A0A1J9QWY1"/>
<sequence length="491" mass="53847">MPSRDASSAPVPRPRLPCTTALIADKLPPPPTATTFSELCAAASSLSSACNRPRLFSVPTSSLENTTMNPDTLAPADVTTALQELEASPVASKTTGYDELLTNIIDTSTPDTLAPNLVAYVESLLGDTNGIVTSRRLLASFVSRFRDIANADVKVEVGTRALALLAPKVVSYEEQDTAVKEILADAYQENDDFIASAKILQTIPLDSSQRTISADDKAAVWIRIVRCYLEEDDPTSATTYLNRVKNVLHDVTDKTTKLQFQLSQARIHDSQRNFLDASAAYHQISNELIIDEEERLHSLSAAIVCAVLAPAGPQRSRTLARLYKDDRASQVDQYAILEKIFLDRLLIPAEVEAFAAKLQPHQLAKTSDGSTVLDKAVLEHNLLAASRLYSNIGIDQLAELLNVDAERAEAYAAQMIEQGRLAGYIDQIARYIYFEGGEGSGQRKTGHLERVVGGELRKWDDNVRSLAEEVERVTTMVQSQHPEFYAKTMVV</sequence>
<proteinExistence type="inferred from homology"/>
<keyword evidence="6" id="KW-0736">Signalosome</keyword>
<protein>
    <recommendedName>
        <fullName evidence="4">COP9 signalosome complex subunit 4</fullName>
    </recommendedName>
</protein>
<evidence type="ECO:0000256" key="3">
    <source>
        <dbReference type="ARBA" id="ARBA00010417"/>
    </source>
</evidence>
<dbReference type="PROSITE" id="PS50250">
    <property type="entry name" value="PCI"/>
    <property type="match status" value="1"/>
</dbReference>
<keyword evidence="7" id="KW-0539">Nucleus</keyword>
<evidence type="ECO:0000259" key="8">
    <source>
        <dbReference type="PROSITE" id="PS50250"/>
    </source>
</evidence>
<evidence type="ECO:0000256" key="1">
    <source>
        <dbReference type="ARBA" id="ARBA00004123"/>
    </source>
</evidence>
<feature type="domain" description="PCI" evidence="8">
    <location>
        <begin position="270"/>
        <end position="439"/>
    </location>
</feature>
<dbReference type="InterPro" id="IPR036388">
    <property type="entry name" value="WH-like_DNA-bd_sf"/>
</dbReference>
<evidence type="ECO:0000256" key="7">
    <source>
        <dbReference type="ARBA" id="ARBA00023242"/>
    </source>
</evidence>
<dbReference type="RefSeq" id="XP_020129180.1">
    <property type="nucleotide sequence ID" value="XM_020274785.1"/>
</dbReference>
<dbReference type="Gene3D" id="1.10.10.10">
    <property type="entry name" value="Winged helix-like DNA-binding domain superfamily/Winged helix DNA-binding domain"/>
    <property type="match status" value="1"/>
</dbReference>
<evidence type="ECO:0000256" key="5">
    <source>
        <dbReference type="ARBA" id="ARBA00022490"/>
    </source>
</evidence>
<dbReference type="GO" id="GO:0005829">
    <property type="term" value="C:cytosol"/>
    <property type="evidence" value="ECO:0007669"/>
    <property type="project" value="TreeGrafter"/>
</dbReference>
<evidence type="ECO:0000313" key="10">
    <source>
        <dbReference type="Proteomes" id="UP000183809"/>
    </source>
</evidence>
<dbReference type="PANTHER" id="PTHR10855:SF2">
    <property type="entry name" value="COP9 SIGNALOSOME COMPLEX SUBUNIT 4"/>
    <property type="match status" value="1"/>
</dbReference>